<dbReference type="InterPro" id="IPR028098">
    <property type="entry name" value="Glyco_trans_4-like_N"/>
</dbReference>
<dbReference type="Proteomes" id="UP000031561">
    <property type="component" value="Unassembled WGS sequence"/>
</dbReference>
<dbReference type="Pfam" id="PF13439">
    <property type="entry name" value="Glyco_transf_4"/>
    <property type="match status" value="1"/>
</dbReference>
<protein>
    <submittedName>
        <fullName evidence="3">Glycosyltransferase</fullName>
        <ecNumber evidence="3">2.4.-.-</ecNumber>
    </submittedName>
</protein>
<evidence type="ECO:0000313" key="4">
    <source>
        <dbReference type="Proteomes" id="UP000031561"/>
    </source>
</evidence>
<feature type="domain" description="Glycosyl transferase family 1" evidence="1">
    <location>
        <begin position="213"/>
        <end position="362"/>
    </location>
</feature>
<dbReference type="GO" id="GO:0016757">
    <property type="term" value="F:glycosyltransferase activity"/>
    <property type="evidence" value="ECO:0007669"/>
    <property type="project" value="UniProtKB-KW"/>
</dbReference>
<dbReference type="SUPFAM" id="SSF53756">
    <property type="entry name" value="UDP-Glycosyltransferase/glycogen phosphorylase"/>
    <property type="match status" value="1"/>
</dbReference>
<keyword evidence="3" id="KW-0328">Glycosyltransferase</keyword>
<dbReference type="Pfam" id="PF00534">
    <property type="entry name" value="Glycos_transf_1"/>
    <property type="match status" value="1"/>
</dbReference>
<dbReference type="PANTHER" id="PTHR45947">
    <property type="entry name" value="SULFOQUINOVOSYL TRANSFERASE SQD2"/>
    <property type="match status" value="1"/>
</dbReference>
<dbReference type="EMBL" id="JTHE03000106">
    <property type="protein sequence ID" value="MCM1984896.1"/>
    <property type="molecule type" value="Genomic_DNA"/>
</dbReference>
<evidence type="ECO:0000313" key="3">
    <source>
        <dbReference type="EMBL" id="MCM1984896.1"/>
    </source>
</evidence>
<keyword evidence="3" id="KW-0808">Transferase</keyword>
<organism evidence="3 4">
    <name type="scientific">Lyngbya confervoides BDU141951</name>
    <dbReference type="NCBI Taxonomy" id="1574623"/>
    <lineage>
        <taxon>Bacteria</taxon>
        <taxon>Bacillati</taxon>
        <taxon>Cyanobacteriota</taxon>
        <taxon>Cyanophyceae</taxon>
        <taxon>Oscillatoriophycideae</taxon>
        <taxon>Oscillatoriales</taxon>
        <taxon>Microcoleaceae</taxon>
        <taxon>Lyngbya</taxon>
    </lineage>
</organism>
<dbReference type="InterPro" id="IPR001296">
    <property type="entry name" value="Glyco_trans_1"/>
</dbReference>
<dbReference type="PANTHER" id="PTHR45947:SF13">
    <property type="entry name" value="TRANSFERASE"/>
    <property type="match status" value="1"/>
</dbReference>
<name>A0ABD4T8I6_9CYAN</name>
<proteinExistence type="predicted"/>
<sequence>MKVLAVHNYYQQLGGEDTIFATEADLLESNGHQVYCYTVHNDRVNGMGAIALTKNTLWNSDVYRELRSLIQKERPHVAHFHNTFPVISPAAYYAAKDEGVPVVQTLHNYRLLCPNGLFFRGGQVCEDCIGKSFPFPGIIHGCYRNSHVASAGVASMVKFHDLRGTWTNAVDVFIAYSQFALHKFIEGGLPKEKFQFKTNFLHPAPTPGNGSGGYALFVGRLSPEKGLDTVLEAWETLGTKIPLKIAGDGPLAPMVKTAAEKGKGVEWLGRRSLSDIYDLMGEAMFLVFSSEWYETFGRVAIESFAKGTPVIGANIGAIAELVAPMKTGLHFQPGHTASLIEQVEWALAHPDAMQQMRINARSEFEEKYTAHSNYKRMMEIYHLVCT</sequence>
<evidence type="ECO:0000259" key="2">
    <source>
        <dbReference type="Pfam" id="PF13439"/>
    </source>
</evidence>
<reference evidence="3 4" key="1">
    <citation type="journal article" date="2015" name="Genome Announc.">
        <title>Draft Genome Sequence of Filamentous Marine Cyanobacterium Lyngbya confervoides Strain BDU141951.</title>
        <authorList>
            <person name="Chandrababunaidu M.M."/>
            <person name="Sen D."/>
            <person name="Tripathy S."/>
        </authorList>
    </citation>
    <scope>NUCLEOTIDE SEQUENCE [LARGE SCALE GENOMIC DNA]</scope>
    <source>
        <strain evidence="3 4">BDU141951</strain>
    </source>
</reference>
<keyword evidence="4" id="KW-1185">Reference proteome</keyword>
<dbReference type="RefSeq" id="WP_166277377.1">
    <property type="nucleotide sequence ID" value="NZ_JTHE03000106.1"/>
</dbReference>
<gene>
    <name evidence="3" type="ORF">QQ91_0018905</name>
</gene>
<feature type="domain" description="Glycosyltransferase subfamily 4-like N-terminal" evidence="2">
    <location>
        <begin position="19"/>
        <end position="193"/>
    </location>
</feature>
<comment type="caution">
    <text evidence="3">The sequence shown here is derived from an EMBL/GenBank/DDBJ whole genome shotgun (WGS) entry which is preliminary data.</text>
</comment>
<dbReference type="InterPro" id="IPR050194">
    <property type="entry name" value="Glycosyltransferase_grp1"/>
</dbReference>
<evidence type="ECO:0000259" key="1">
    <source>
        <dbReference type="Pfam" id="PF00534"/>
    </source>
</evidence>
<accession>A0ABD4T8I6</accession>
<dbReference type="Gene3D" id="3.40.50.2000">
    <property type="entry name" value="Glycogen Phosphorylase B"/>
    <property type="match status" value="2"/>
</dbReference>
<dbReference type="AlphaFoldDB" id="A0ABD4T8I6"/>
<dbReference type="EC" id="2.4.-.-" evidence="3"/>